<gene>
    <name evidence="2" type="ORF">PR048_001332</name>
</gene>
<comment type="caution">
    <text evidence="2">The sequence shown here is derived from an EMBL/GenBank/DDBJ whole genome shotgun (WGS) entry which is preliminary data.</text>
</comment>
<dbReference type="EMBL" id="JARBHB010000001">
    <property type="protein sequence ID" value="KAJ8895991.1"/>
    <property type="molecule type" value="Genomic_DNA"/>
</dbReference>
<keyword evidence="3" id="KW-1185">Reference proteome</keyword>
<dbReference type="Proteomes" id="UP001159363">
    <property type="component" value="Chromosome 1"/>
</dbReference>
<proteinExistence type="predicted"/>
<evidence type="ECO:0000256" key="1">
    <source>
        <dbReference type="SAM" id="MobiDB-lite"/>
    </source>
</evidence>
<name>A0ABQ9IH56_9NEOP</name>
<reference evidence="2 3" key="1">
    <citation type="submission" date="2023-02" db="EMBL/GenBank/DDBJ databases">
        <title>LHISI_Scaffold_Assembly.</title>
        <authorList>
            <person name="Stuart O.P."/>
            <person name="Cleave R."/>
            <person name="Magrath M.J.L."/>
            <person name="Mikheyev A.S."/>
        </authorList>
    </citation>
    <scope>NUCLEOTIDE SEQUENCE [LARGE SCALE GENOMIC DNA]</scope>
    <source>
        <strain evidence="2">Daus_M_001</strain>
        <tissue evidence="2">Leg muscle</tissue>
    </source>
</reference>
<organism evidence="2 3">
    <name type="scientific">Dryococelus australis</name>
    <dbReference type="NCBI Taxonomy" id="614101"/>
    <lineage>
        <taxon>Eukaryota</taxon>
        <taxon>Metazoa</taxon>
        <taxon>Ecdysozoa</taxon>
        <taxon>Arthropoda</taxon>
        <taxon>Hexapoda</taxon>
        <taxon>Insecta</taxon>
        <taxon>Pterygota</taxon>
        <taxon>Neoptera</taxon>
        <taxon>Polyneoptera</taxon>
        <taxon>Phasmatodea</taxon>
        <taxon>Verophasmatodea</taxon>
        <taxon>Anareolatae</taxon>
        <taxon>Phasmatidae</taxon>
        <taxon>Eurycanthinae</taxon>
        <taxon>Dryococelus</taxon>
    </lineage>
</organism>
<feature type="compositionally biased region" description="Polar residues" evidence="1">
    <location>
        <begin position="121"/>
        <end position="136"/>
    </location>
</feature>
<sequence length="552" mass="59828">MEYSYQQVMHRMASSKQQVASDRDYSQYVTCSTDLSQQVTFTTDLSNQDLPSAEPSQQVTCNTNTSPQVECSTNLSQPFVLSIESSQQVTDCVKQVTFNTDLSQKVTSSSDLSQQFTSSTNLSQQITPSTDSSQHVMPRTCSSQQVTASLKHIKCSKNLSQQVTHTADSSQKLALNVNTVQQVTCNITDLQNLAHIVDISQQVPSNMGSMQQLVSQMMPQVETSTISSQVVSTLAYSKQAALGTNSLQKLAVCKEPLQQCETNLICPGKINPDECLKQNTLDAGSALITPDVCSEQNIIGLCPKEIVPDVDVFQNIPPCDVKIKTELLEPYNETSVVGSVMQLSRTTDTSEVKLEPKLEETETVCCDTYIPSELFVTPKIKTDPLSTFPTVTVSLPATSSTPYSQDIKPDSSEVIDDLVPRMLPNGGHPQIMLLLSLIHVGGEFQNIDNAQAMPSSPAALVDNCATLATPMPVGGSGVCYGFVPSLGGVANPDPLHNQLQTLAVAGKLPIPRLKVNKPAPQVKTSAQKPKPKLKPENILKSALTKNIFSQFW</sequence>
<evidence type="ECO:0000313" key="2">
    <source>
        <dbReference type="EMBL" id="KAJ8895991.1"/>
    </source>
</evidence>
<accession>A0ABQ9IH56</accession>
<evidence type="ECO:0000313" key="3">
    <source>
        <dbReference type="Proteomes" id="UP001159363"/>
    </source>
</evidence>
<protein>
    <submittedName>
        <fullName evidence="2">Uncharacterized protein</fullName>
    </submittedName>
</protein>
<feature type="region of interest" description="Disordered" evidence="1">
    <location>
        <begin position="117"/>
        <end position="136"/>
    </location>
</feature>